<sequence length="344" mass="36363">MLITAEAEQELIEDVLRGYGATPAEASLQARVLVEADLRGQYSHGLQRVPMLVRRIRNGVLRPGAEVRSRWVTDSFLSVDGGAGFGPPTAFAAVAQLAERVTDTGVAVAAVSNSNHLGMLACYVEELARRGHVGIALTTSEALVHPWGGTRMMVGTNPIGVAVPTDGEPFLLDMSTGAVSMGKILRHARRAEPIPLGWAVDERGASTTDAAAAANGAISPFGGAKGYALGLAFELIVGVLTGSELGREVKGTLDGEAVCNKGDVFICLSPERLGLGGTLRRVTEYLDEVRTSPRAEGVDAIDVPGDRSRRLRARYLRDGIPMDDAVWQSVEALRADAEVHSGQC</sequence>
<dbReference type="PANTHER" id="PTHR11091">
    <property type="entry name" value="OXIDOREDUCTASE-RELATED"/>
    <property type="match status" value="1"/>
</dbReference>
<evidence type="ECO:0000313" key="3">
    <source>
        <dbReference type="EMBL" id="GII24742.1"/>
    </source>
</evidence>
<dbReference type="SUPFAM" id="SSF89733">
    <property type="entry name" value="L-sulfolactate dehydrogenase-like"/>
    <property type="match status" value="1"/>
</dbReference>
<dbReference type="GO" id="GO:0016491">
    <property type="term" value="F:oxidoreductase activity"/>
    <property type="evidence" value="ECO:0007669"/>
    <property type="project" value="UniProtKB-KW"/>
</dbReference>
<dbReference type="Gene3D" id="1.10.1530.10">
    <property type="match status" value="1"/>
</dbReference>
<dbReference type="InterPro" id="IPR036111">
    <property type="entry name" value="Mal/L-sulfo/L-lacto_DH-like_sf"/>
</dbReference>
<dbReference type="RefSeq" id="WP_203935785.1">
    <property type="nucleotide sequence ID" value="NZ_BOON01000040.1"/>
</dbReference>
<protein>
    <submittedName>
        <fullName evidence="3">Dehydrogenase</fullName>
    </submittedName>
</protein>
<evidence type="ECO:0000256" key="2">
    <source>
        <dbReference type="ARBA" id="ARBA00023002"/>
    </source>
</evidence>
<organism evidence="3 4">
    <name type="scientific">Planosporangium mesophilum</name>
    <dbReference type="NCBI Taxonomy" id="689768"/>
    <lineage>
        <taxon>Bacteria</taxon>
        <taxon>Bacillati</taxon>
        <taxon>Actinomycetota</taxon>
        <taxon>Actinomycetes</taxon>
        <taxon>Micromonosporales</taxon>
        <taxon>Micromonosporaceae</taxon>
        <taxon>Planosporangium</taxon>
    </lineage>
</organism>
<name>A0A8J3X1S9_9ACTN</name>
<evidence type="ECO:0000256" key="1">
    <source>
        <dbReference type="ARBA" id="ARBA00006056"/>
    </source>
</evidence>
<proteinExistence type="inferred from homology"/>
<keyword evidence="2" id="KW-0560">Oxidoreductase</keyword>
<reference evidence="3" key="1">
    <citation type="submission" date="2021-01" db="EMBL/GenBank/DDBJ databases">
        <title>Whole genome shotgun sequence of Planosporangium mesophilum NBRC 109066.</title>
        <authorList>
            <person name="Komaki H."/>
            <person name="Tamura T."/>
        </authorList>
    </citation>
    <scope>NUCLEOTIDE SEQUENCE</scope>
    <source>
        <strain evidence="3">NBRC 109066</strain>
    </source>
</reference>
<dbReference type="PANTHER" id="PTHR11091:SF0">
    <property type="entry name" value="MALATE DEHYDROGENASE"/>
    <property type="match status" value="1"/>
</dbReference>
<dbReference type="InterPro" id="IPR043143">
    <property type="entry name" value="Mal/L-sulf/L-lact_DH-like_NADP"/>
</dbReference>
<keyword evidence="4" id="KW-1185">Reference proteome</keyword>
<comment type="similarity">
    <text evidence="1">Belongs to the LDH2/MDH2 oxidoreductase family.</text>
</comment>
<dbReference type="Gene3D" id="3.30.1370.60">
    <property type="entry name" value="Hypothetical oxidoreductase yiak, domain 2"/>
    <property type="match status" value="1"/>
</dbReference>
<dbReference type="InterPro" id="IPR003767">
    <property type="entry name" value="Malate/L-lactate_DH-like"/>
</dbReference>
<evidence type="ECO:0000313" key="4">
    <source>
        <dbReference type="Proteomes" id="UP000599074"/>
    </source>
</evidence>
<gene>
    <name evidence="3" type="ORF">Pme01_43390</name>
</gene>
<dbReference type="Pfam" id="PF02615">
    <property type="entry name" value="Ldh_2"/>
    <property type="match status" value="1"/>
</dbReference>
<dbReference type="EMBL" id="BOON01000040">
    <property type="protein sequence ID" value="GII24742.1"/>
    <property type="molecule type" value="Genomic_DNA"/>
</dbReference>
<dbReference type="AlphaFoldDB" id="A0A8J3X1S9"/>
<comment type="caution">
    <text evidence="3">The sequence shown here is derived from an EMBL/GenBank/DDBJ whole genome shotgun (WGS) entry which is preliminary data.</text>
</comment>
<dbReference type="Proteomes" id="UP000599074">
    <property type="component" value="Unassembled WGS sequence"/>
</dbReference>
<dbReference type="InterPro" id="IPR043144">
    <property type="entry name" value="Mal/L-sulf/L-lact_DH-like_ah"/>
</dbReference>
<accession>A0A8J3X1S9</accession>